<sequence>MTSANLSSPVASAVQSIRRSLTDLCDREHHYLFENPRRFSGLARRLQLVFNQLLLSFQSPPPETLPTLVQTALKGMSGDLSKAAEVVSVYEKSSKIFVLINCKSLCLSLEEHTSSIGAWLALLDEALQDDPELQKKASDLSGDMKLDQFRVTENEERVQYTLEKEGLGRPTTKAVQSAIVMDLARALGIDPSDHTELSNEIKLFKNDPLRSNSLSERRILVSLERILNNWSVEPCIETRKLDFDLEDNAAISPFRNFLCPLTKQVMKNPVVLETSQTYERTAIEYWFERCIQDARDPTCPVTGKVLKSLELKPNIGLAGTIEEWVNRVVEHKVKSAAEHLTEEPLCIDHVEQALDNINRVSEDHPPSRYVIKNARIIQMILKLLTNSSKVIGSRLRSKAFMTLVSMAKDEESKKIMLEGSITRLAVHSLTGSSEKEREYAVKLLLEFCSDEAYCIGVASEKGALVLLTSMAGNLEFPALSKLAEEVLRQLERVEDNVQRLAASGRFEPLLSRLHGGPDAVKIEMASLLGRMTLTNNNKEQIARQSAGVLVDLLLKPEGREPSLQALYNLSGLDDNATILVESPVFPSLVNVLFDDKELSNEIKTLAASTIANIVSKPGRWELASADMKGSSMQSENMVFRLLQLLNSVSSQCQVYVLRILYGIISSPQASESVALHIKYGDGFKMVTQFLENPEVELRIYALKLLRQLSELFSQDLGNELRLSNKLTILKEKVLDDQSAEEERATAACIFANLSLTENEVKSLLRGDFIKWIVATLKNQRRSSNARISQTAASFLEGLLGLLLHFTRNLHEQTLTIIRENRLMTIFCEQLEYASKPKVKRLATLGLKSLSEIGRTVISRDTEPSPSGFFSSFLFICGRISNQDLSCPIHDSPCEEDSQLCLLKSNCIKPLNDLLSDTNETSVQIAAVEALSTLILDYSSNSFKRAVDELEQLGVVDSVINLFTEARSGELQEKTVWIIEKILRVENHIPKYSLNQSLVRGLVEAFKHGNPNTKVLAQHALNCLKQISFLSEKASSQPQARRSV</sequence>
<proteinExistence type="predicted"/>
<dbReference type="SMART" id="SM00185">
    <property type="entry name" value="ARM"/>
    <property type="match status" value="6"/>
</dbReference>
<dbReference type="InterPro" id="IPR000225">
    <property type="entry name" value="Armadillo"/>
</dbReference>
<dbReference type="Gene3D" id="1.25.10.10">
    <property type="entry name" value="Leucine-rich Repeat Variant"/>
    <property type="match status" value="2"/>
</dbReference>
<comment type="caution">
    <text evidence="7">The sequence shown here is derived from an EMBL/GenBank/DDBJ whole genome shotgun (WGS) entry which is preliminary data.</text>
</comment>
<organism evidence="7 8">
    <name type="scientific">Acacia crassicarpa</name>
    <name type="common">northern wattle</name>
    <dbReference type="NCBI Taxonomy" id="499986"/>
    <lineage>
        <taxon>Eukaryota</taxon>
        <taxon>Viridiplantae</taxon>
        <taxon>Streptophyta</taxon>
        <taxon>Embryophyta</taxon>
        <taxon>Tracheophyta</taxon>
        <taxon>Spermatophyta</taxon>
        <taxon>Magnoliopsida</taxon>
        <taxon>eudicotyledons</taxon>
        <taxon>Gunneridae</taxon>
        <taxon>Pentapetalae</taxon>
        <taxon>rosids</taxon>
        <taxon>fabids</taxon>
        <taxon>Fabales</taxon>
        <taxon>Fabaceae</taxon>
        <taxon>Caesalpinioideae</taxon>
        <taxon>mimosoid clade</taxon>
        <taxon>Acacieae</taxon>
        <taxon>Acacia</taxon>
    </lineage>
</organism>
<dbReference type="InterPro" id="IPR003613">
    <property type="entry name" value="Ubox_domain"/>
</dbReference>
<gene>
    <name evidence="7" type="ORF">QN277_016397</name>
</gene>
<keyword evidence="8" id="KW-1185">Reference proteome</keyword>
<dbReference type="InterPro" id="IPR016024">
    <property type="entry name" value="ARM-type_fold"/>
</dbReference>
<feature type="domain" description="U-box" evidence="6">
    <location>
        <begin position="252"/>
        <end position="331"/>
    </location>
</feature>
<dbReference type="InterPro" id="IPR045210">
    <property type="entry name" value="RING-Ubox_PUB"/>
</dbReference>
<evidence type="ECO:0000256" key="4">
    <source>
        <dbReference type="ARBA" id="ARBA00022679"/>
    </source>
</evidence>
<dbReference type="Pfam" id="PF04564">
    <property type="entry name" value="U-box"/>
    <property type="match status" value="1"/>
</dbReference>
<dbReference type="Proteomes" id="UP001293593">
    <property type="component" value="Unassembled WGS sequence"/>
</dbReference>
<reference evidence="7" key="1">
    <citation type="submission" date="2023-10" db="EMBL/GenBank/DDBJ databases">
        <title>Chromosome-level genome of the transformable northern wattle, Acacia crassicarpa.</title>
        <authorList>
            <person name="Massaro I."/>
            <person name="Sinha N.R."/>
            <person name="Poethig S."/>
            <person name="Leichty A.R."/>
        </authorList>
    </citation>
    <scope>NUCLEOTIDE SEQUENCE</scope>
    <source>
        <strain evidence="7">Acra3RX</strain>
        <tissue evidence="7">Leaf</tissue>
    </source>
</reference>
<dbReference type="GO" id="GO:0061630">
    <property type="term" value="F:ubiquitin protein ligase activity"/>
    <property type="evidence" value="ECO:0007669"/>
    <property type="project" value="UniProtKB-EC"/>
</dbReference>
<dbReference type="InterPro" id="IPR011989">
    <property type="entry name" value="ARM-like"/>
</dbReference>
<evidence type="ECO:0000259" key="6">
    <source>
        <dbReference type="PROSITE" id="PS51698"/>
    </source>
</evidence>
<dbReference type="SUPFAM" id="SSF57850">
    <property type="entry name" value="RING/U-box"/>
    <property type="match status" value="1"/>
</dbReference>
<evidence type="ECO:0000256" key="2">
    <source>
        <dbReference type="ARBA" id="ARBA00004906"/>
    </source>
</evidence>
<dbReference type="InterPro" id="IPR052608">
    <property type="entry name" value="U-box_domain_protein"/>
</dbReference>
<dbReference type="SUPFAM" id="SSF48371">
    <property type="entry name" value="ARM repeat"/>
    <property type="match status" value="1"/>
</dbReference>
<dbReference type="SMART" id="SM00504">
    <property type="entry name" value="Ubox"/>
    <property type="match status" value="1"/>
</dbReference>
<evidence type="ECO:0000313" key="8">
    <source>
        <dbReference type="Proteomes" id="UP001293593"/>
    </source>
</evidence>
<dbReference type="GO" id="GO:0016567">
    <property type="term" value="P:protein ubiquitination"/>
    <property type="evidence" value="ECO:0007669"/>
    <property type="project" value="InterPro"/>
</dbReference>
<comment type="pathway">
    <text evidence="2">Protein modification; protein ubiquitination.</text>
</comment>
<evidence type="ECO:0000256" key="3">
    <source>
        <dbReference type="ARBA" id="ARBA00012483"/>
    </source>
</evidence>
<dbReference type="InterPro" id="IPR013083">
    <property type="entry name" value="Znf_RING/FYVE/PHD"/>
</dbReference>
<dbReference type="EMBL" id="JAWXYG010000003">
    <property type="protein sequence ID" value="KAK4278565.1"/>
    <property type="molecule type" value="Genomic_DNA"/>
</dbReference>
<keyword evidence="4" id="KW-0808">Transferase</keyword>
<dbReference type="Gene3D" id="3.30.40.10">
    <property type="entry name" value="Zinc/RING finger domain, C3HC4 (zinc finger)"/>
    <property type="match status" value="1"/>
</dbReference>
<evidence type="ECO:0000256" key="1">
    <source>
        <dbReference type="ARBA" id="ARBA00000900"/>
    </source>
</evidence>
<evidence type="ECO:0000313" key="7">
    <source>
        <dbReference type="EMBL" id="KAK4278565.1"/>
    </source>
</evidence>
<keyword evidence="5" id="KW-0677">Repeat</keyword>
<evidence type="ECO:0000256" key="5">
    <source>
        <dbReference type="ARBA" id="ARBA00022737"/>
    </source>
</evidence>
<comment type="catalytic activity">
    <reaction evidence="1">
        <text>S-ubiquitinyl-[E2 ubiquitin-conjugating enzyme]-L-cysteine + [acceptor protein]-L-lysine = [E2 ubiquitin-conjugating enzyme]-L-cysteine + N(6)-ubiquitinyl-[acceptor protein]-L-lysine.</text>
        <dbReference type="EC" id="2.3.2.27"/>
    </reaction>
</comment>
<dbReference type="PANTHER" id="PTHR45958:SF14">
    <property type="entry name" value="RING-TYPE E3 UBIQUITIN TRANSFERASE"/>
    <property type="match status" value="1"/>
</dbReference>
<dbReference type="PANTHER" id="PTHR45958">
    <property type="entry name" value="RING-TYPE E3 UBIQUITIN TRANSFERASE"/>
    <property type="match status" value="1"/>
</dbReference>
<dbReference type="PROSITE" id="PS51698">
    <property type="entry name" value="U_BOX"/>
    <property type="match status" value="1"/>
</dbReference>
<protein>
    <recommendedName>
        <fullName evidence="3">RING-type E3 ubiquitin transferase</fullName>
        <ecNumber evidence="3">2.3.2.27</ecNumber>
    </recommendedName>
</protein>
<dbReference type="AlphaFoldDB" id="A0AAE1MWI3"/>
<name>A0AAE1MWI3_9FABA</name>
<dbReference type="CDD" id="cd16664">
    <property type="entry name" value="RING-Ubox_PUB"/>
    <property type="match status" value="1"/>
</dbReference>
<accession>A0AAE1MWI3</accession>
<dbReference type="EC" id="2.3.2.27" evidence="3"/>